<evidence type="ECO:0000313" key="3">
    <source>
        <dbReference type="Proteomes" id="UP001175211"/>
    </source>
</evidence>
<dbReference type="Gene3D" id="3.80.10.10">
    <property type="entry name" value="Ribonuclease Inhibitor"/>
    <property type="match status" value="1"/>
</dbReference>
<dbReference type="EMBL" id="JAUEPS010000043">
    <property type="protein sequence ID" value="KAK0447816.1"/>
    <property type="molecule type" value="Genomic_DNA"/>
</dbReference>
<proteinExistence type="predicted"/>
<sequence length="547" mass="61934">MQSFHVPLEEILAKYDWIPTFTHPPDIASLLRTNEAPSPSQSARLKASLADMTTRTPISELQSDLDLLRNAVVSLESRMTRLQTLKKDYETALSPIRHIPSEILAEILRRSWKAYGSIELPLGRYHSLGTLDVFTIQEGPWPLGQVCSSWRHVIETLCPELWATMDLGSQCSRGRRPIKDAAVEILRVVLERSRNHPLDFRLYFYDLEVDVKAMDQCFDLMITHSKRWRDVSMNIPPHLLPRLSPIRGKIDLLTDMVLACYTGSKPEDLDIRAFEIAPKLETLYMYGIHPDVSIRFPVINLVSFSDARPFGGDRLTPKYVDIVKAAPRLYSFSYNDYGANLMSTSLSFPCVMSPSIEELSVSSPSYGLPFGEELIKCPVDALGALHQMLLQSQCSLSRLHLIDAILDDNLVNIIQLMPSLQQFVIEVNEWEDEYDPIMRSLVTKMSEIRLLDGSLQHCVVPSLQELEVSLSDIDDTYVSFLDSAFVDMVASRLHGPSDALRLTSLRLSMSGCRWAHDLDEVDEDALKNLKHEGLELTYDLYDAAMSD</sequence>
<accession>A0AA39JRY4</accession>
<evidence type="ECO:0008006" key="4">
    <source>
        <dbReference type="Google" id="ProtNLM"/>
    </source>
</evidence>
<dbReference type="RefSeq" id="XP_060326231.1">
    <property type="nucleotide sequence ID" value="XM_060479652.1"/>
</dbReference>
<gene>
    <name evidence="2" type="ORF">EV420DRAFT_1712690</name>
</gene>
<feature type="coiled-coil region" evidence="1">
    <location>
        <begin position="58"/>
        <end position="85"/>
    </location>
</feature>
<protein>
    <recommendedName>
        <fullName evidence="4">F-box domain-containing protein</fullName>
    </recommendedName>
</protein>
<reference evidence="2" key="1">
    <citation type="submission" date="2023-06" db="EMBL/GenBank/DDBJ databases">
        <authorList>
            <consortium name="Lawrence Berkeley National Laboratory"/>
            <person name="Ahrendt S."/>
            <person name="Sahu N."/>
            <person name="Indic B."/>
            <person name="Wong-Bajracharya J."/>
            <person name="Merenyi Z."/>
            <person name="Ke H.-M."/>
            <person name="Monk M."/>
            <person name="Kocsube S."/>
            <person name="Drula E."/>
            <person name="Lipzen A."/>
            <person name="Balint B."/>
            <person name="Henrissat B."/>
            <person name="Andreopoulos B."/>
            <person name="Martin F.M."/>
            <person name="Harder C.B."/>
            <person name="Rigling D."/>
            <person name="Ford K.L."/>
            <person name="Foster G.D."/>
            <person name="Pangilinan J."/>
            <person name="Papanicolaou A."/>
            <person name="Barry K."/>
            <person name="LaButti K."/>
            <person name="Viragh M."/>
            <person name="Koriabine M."/>
            <person name="Yan M."/>
            <person name="Riley R."/>
            <person name="Champramary S."/>
            <person name="Plett K.L."/>
            <person name="Tsai I.J."/>
            <person name="Slot J."/>
            <person name="Sipos G."/>
            <person name="Plett J."/>
            <person name="Nagy L.G."/>
            <person name="Grigoriev I.V."/>
        </authorList>
    </citation>
    <scope>NUCLEOTIDE SEQUENCE</scope>
    <source>
        <strain evidence="2">CCBAS 213</strain>
    </source>
</reference>
<dbReference type="SUPFAM" id="SSF52047">
    <property type="entry name" value="RNI-like"/>
    <property type="match status" value="1"/>
</dbReference>
<dbReference type="AlphaFoldDB" id="A0AA39JRY4"/>
<keyword evidence="1" id="KW-0175">Coiled coil</keyword>
<dbReference type="GeneID" id="85363200"/>
<evidence type="ECO:0000256" key="1">
    <source>
        <dbReference type="SAM" id="Coils"/>
    </source>
</evidence>
<dbReference type="InterPro" id="IPR032675">
    <property type="entry name" value="LRR_dom_sf"/>
</dbReference>
<comment type="caution">
    <text evidence="2">The sequence shown here is derived from an EMBL/GenBank/DDBJ whole genome shotgun (WGS) entry which is preliminary data.</text>
</comment>
<organism evidence="2 3">
    <name type="scientific">Armillaria tabescens</name>
    <name type="common">Ringless honey mushroom</name>
    <name type="synonym">Agaricus tabescens</name>
    <dbReference type="NCBI Taxonomy" id="1929756"/>
    <lineage>
        <taxon>Eukaryota</taxon>
        <taxon>Fungi</taxon>
        <taxon>Dikarya</taxon>
        <taxon>Basidiomycota</taxon>
        <taxon>Agaricomycotina</taxon>
        <taxon>Agaricomycetes</taxon>
        <taxon>Agaricomycetidae</taxon>
        <taxon>Agaricales</taxon>
        <taxon>Marasmiineae</taxon>
        <taxon>Physalacriaceae</taxon>
        <taxon>Desarmillaria</taxon>
    </lineage>
</organism>
<evidence type="ECO:0000313" key="2">
    <source>
        <dbReference type="EMBL" id="KAK0447816.1"/>
    </source>
</evidence>
<name>A0AA39JRY4_ARMTA</name>
<keyword evidence="3" id="KW-1185">Reference proteome</keyword>
<dbReference type="Proteomes" id="UP001175211">
    <property type="component" value="Unassembled WGS sequence"/>
</dbReference>